<gene>
    <name evidence="1" type="ORF">LTR37_005039</name>
</gene>
<dbReference type="Proteomes" id="UP001281147">
    <property type="component" value="Unassembled WGS sequence"/>
</dbReference>
<organism evidence="1 2">
    <name type="scientific">Vermiconidia calcicola</name>
    <dbReference type="NCBI Taxonomy" id="1690605"/>
    <lineage>
        <taxon>Eukaryota</taxon>
        <taxon>Fungi</taxon>
        <taxon>Dikarya</taxon>
        <taxon>Ascomycota</taxon>
        <taxon>Pezizomycotina</taxon>
        <taxon>Dothideomycetes</taxon>
        <taxon>Dothideomycetidae</taxon>
        <taxon>Mycosphaerellales</taxon>
        <taxon>Extremaceae</taxon>
        <taxon>Vermiconidia</taxon>
    </lineage>
</organism>
<name>A0ACC3NLB9_9PEZI</name>
<evidence type="ECO:0000313" key="2">
    <source>
        <dbReference type="Proteomes" id="UP001281147"/>
    </source>
</evidence>
<dbReference type="EMBL" id="JAUTXU010000031">
    <property type="protein sequence ID" value="KAK3718535.1"/>
    <property type="molecule type" value="Genomic_DNA"/>
</dbReference>
<proteinExistence type="predicted"/>
<keyword evidence="2" id="KW-1185">Reference proteome</keyword>
<accession>A0ACC3NLB9</accession>
<sequence>MYNASFAPFAAAFAFLNTAFSLPVTDLIPSLVTRNRESVPRLIQYVQTFHTINSEDNYLSLLPLLNQDTGITHVILAAMHINGPDGNITLNDDSPDSGVFDQTWAEVPTLQEAGVKVMMMVGGYAQGSYDGRLCSKAGDVQDEYYLGLESTLKYYNLDGIDLDIEEVVPMACPKNLVKRIRQDFGEDFIITMAPVASDLTSTGRSAFGRFSYSAFDASQAGQMVNWYNGQYYSGFVRGSLEESYEAAIDNGYSPERVVMGLVNSENDGGGFVGLDEVIETIENLQDEYRNFGGVDGWEYYDAGSSDGLARPWMWTKRIGKALFGDHSKRDITRRSRHPHHTPARPAGVAKLVKEGHDQIAAARAMRLAKGDEEAARKILTES</sequence>
<comment type="caution">
    <text evidence="1">The sequence shown here is derived from an EMBL/GenBank/DDBJ whole genome shotgun (WGS) entry which is preliminary data.</text>
</comment>
<evidence type="ECO:0000313" key="1">
    <source>
        <dbReference type="EMBL" id="KAK3718535.1"/>
    </source>
</evidence>
<reference evidence="1" key="1">
    <citation type="submission" date="2023-07" db="EMBL/GenBank/DDBJ databases">
        <title>Black Yeasts Isolated from many extreme environments.</title>
        <authorList>
            <person name="Coleine C."/>
            <person name="Stajich J.E."/>
            <person name="Selbmann L."/>
        </authorList>
    </citation>
    <scope>NUCLEOTIDE SEQUENCE</scope>
    <source>
        <strain evidence="1">CCFEE 5714</strain>
    </source>
</reference>
<protein>
    <submittedName>
        <fullName evidence="1">Uncharacterized protein</fullName>
    </submittedName>
</protein>